<evidence type="ECO:0008006" key="12">
    <source>
        <dbReference type="Google" id="ProtNLM"/>
    </source>
</evidence>
<evidence type="ECO:0000256" key="5">
    <source>
        <dbReference type="SAM" id="Coils"/>
    </source>
</evidence>
<dbReference type="AlphaFoldDB" id="A0AAV8RUS3"/>
<dbReference type="Proteomes" id="UP001222027">
    <property type="component" value="Unassembled WGS sequence"/>
</dbReference>
<keyword evidence="4 7" id="KW-0472">Membrane</keyword>
<feature type="coiled-coil region" evidence="5">
    <location>
        <begin position="732"/>
        <end position="795"/>
    </location>
</feature>
<dbReference type="Pfam" id="PF06813">
    <property type="entry name" value="Nodulin-like"/>
    <property type="match status" value="1"/>
</dbReference>
<dbReference type="InterPro" id="IPR056555">
    <property type="entry name" value="NFD4_C"/>
</dbReference>
<dbReference type="CDD" id="cd17354">
    <property type="entry name" value="MFS_Mch1p_like"/>
    <property type="match status" value="1"/>
</dbReference>
<keyword evidence="5" id="KW-0175">Coiled coil</keyword>
<evidence type="ECO:0000256" key="7">
    <source>
        <dbReference type="SAM" id="Phobius"/>
    </source>
</evidence>
<proteinExistence type="predicted"/>
<dbReference type="Gene3D" id="1.20.1250.20">
    <property type="entry name" value="MFS general substrate transporter like domains"/>
    <property type="match status" value="1"/>
</dbReference>
<feature type="transmembrane region" description="Helical" evidence="7">
    <location>
        <begin position="180"/>
        <end position="199"/>
    </location>
</feature>
<feature type="transmembrane region" description="Helical" evidence="7">
    <location>
        <begin position="526"/>
        <end position="547"/>
    </location>
</feature>
<feature type="transmembrane region" description="Helical" evidence="7">
    <location>
        <begin position="365"/>
        <end position="383"/>
    </location>
</feature>
<evidence type="ECO:0000256" key="4">
    <source>
        <dbReference type="ARBA" id="ARBA00023136"/>
    </source>
</evidence>
<evidence type="ECO:0000256" key="6">
    <source>
        <dbReference type="SAM" id="MobiDB-lite"/>
    </source>
</evidence>
<evidence type="ECO:0000259" key="8">
    <source>
        <dbReference type="Pfam" id="PF06813"/>
    </source>
</evidence>
<dbReference type="EMBL" id="JAQQAF010000002">
    <property type="protein sequence ID" value="KAJ8506580.1"/>
    <property type="molecule type" value="Genomic_DNA"/>
</dbReference>
<accession>A0AAV8RUS3</accession>
<feature type="transmembrane region" description="Helical" evidence="7">
    <location>
        <begin position="602"/>
        <end position="622"/>
    </location>
</feature>
<evidence type="ECO:0000256" key="2">
    <source>
        <dbReference type="ARBA" id="ARBA00022692"/>
    </source>
</evidence>
<feature type="transmembrane region" description="Helical" evidence="7">
    <location>
        <begin position="219"/>
        <end position="237"/>
    </location>
</feature>
<dbReference type="PANTHER" id="PTHR21576:SF84">
    <property type="entry name" value="FAMILY PROTEIN, PUTATIVE, EXPRESSED-RELATED"/>
    <property type="match status" value="1"/>
</dbReference>
<feature type="region of interest" description="Disordered" evidence="6">
    <location>
        <begin position="283"/>
        <end position="304"/>
    </location>
</feature>
<dbReference type="InterPro" id="IPR010658">
    <property type="entry name" value="Nodulin-like"/>
</dbReference>
<evidence type="ECO:0000256" key="3">
    <source>
        <dbReference type="ARBA" id="ARBA00022989"/>
    </source>
</evidence>
<dbReference type="PANTHER" id="PTHR21576">
    <property type="entry name" value="UNCHARACTERIZED NODULIN-LIKE PROTEIN"/>
    <property type="match status" value="1"/>
</dbReference>
<sequence>MSSWDPINLAVHVARGRWFTLFASFLIMTASGATYIFSAYSAAIKSSLAYDQRTLNTISFFKDLGSSVGVLPGLVNEVAPPSVVLATGAAMNFFGYLMIYLAITGRTPRPRLWQMCLYICVGANSQAFANTGALVACVRNFPDSRGAVLGLLKGFVGLSGAIFTQLYLAFYGHSGDPRSLVLLVAWLPAAISLVFLHTIRYMKPPPHRHQSHEFKVLCSLLYITLALAGFLMAVIILQSRSEFSQRGYTAGSVVVIILLLLPLVVIAREEALNWKRGKPPIGGPPLESKPIDPKASITTPKKNPATSSSVLADVFRAPKRGEDYSILQAIASVDMLIIVIASICGVGGTLTAIDNMGQIGQSLGYDAQSVATLVSLISIWNYAGRVAAGFASEILLVKYRLPRPLLLTLVFLLSCAGHLLIAFGSIPASLYAASVITGFCFGAQVPLFFAIISELFGLKHYSTLHNFGGAASPIGSYILNVKVAGQLYDRAAARQNAIGNMSNSSFSSSSSESSLATCVGEECFKLAFIIITVVTMAGAVVMLLLVWRTWEFYRGDIYSRFQAPNLPIKFKSNLDSKLLLEGNQPQEVAQKERNSREEIRTLLLKLAIPLSLLLAGFTFSIVTKKSRTSSKSPSSTSSQVDQLMDSSPCISLSEFEDEVSLEGQESSSMHPQEEEEEIMRVQCPENPREVSIINFQDTHNLEEEVESLKCLVDSINGRSCEVESQFWDYCDAKEQESLLQKLKLECLGLKLECLEAQNQRLEATISEQQGALESLEATRAELKCLRRKAKKLSKLNTLHLHEARRQALILDARDAELSKIDEELIGVKDIADQLLKGKKVLDSRMDSFIANYQSASESNEETLQDGSIRILSNNEMPDQLDQFRYRWYLEMEELIYLGWVGSCLRHELEVKPVQEMEGQWIMELPANDQAKSCCRVELHDTDRSSPVAGIGHEACSVATARKNHCCPEKPTDCSSSVTELGHEALLDVAPGLMNQKEEEHEVKPVQKIGGQWIMELPANDKVMSCRVELHDSDCSPVAGIGHETCSVITANKNHSGPKKPVYCSSSLAELGIEACLDVAARKNHSGLKKPKLLYKLKGWARGKGKPKQFRDCGGNSNSNS</sequence>
<evidence type="ECO:0000259" key="9">
    <source>
        <dbReference type="Pfam" id="PF23262"/>
    </source>
</evidence>
<feature type="transmembrane region" description="Helical" evidence="7">
    <location>
        <begin position="83"/>
        <end position="103"/>
    </location>
</feature>
<name>A0AAV8RUS3_ENSVE</name>
<feature type="transmembrane region" description="Helical" evidence="7">
    <location>
        <begin position="21"/>
        <end position="43"/>
    </location>
</feature>
<evidence type="ECO:0000313" key="11">
    <source>
        <dbReference type="Proteomes" id="UP001222027"/>
    </source>
</evidence>
<evidence type="ECO:0000313" key="10">
    <source>
        <dbReference type="EMBL" id="KAJ8506580.1"/>
    </source>
</evidence>
<dbReference type="InterPro" id="IPR036259">
    <property type="entry name" value="MFS_trans_sf"/>
</dbReference>
<comment type="caution">
    <text evidence="10">The sequence shown here is derived from an EMBL/GenBank/DDBJ whole genome shotgun (WGS) entry which is preliminary data.</text>
</comment>
<feature type="transmembrane region" description="Helical" evidence="7">
    <location>
        <begin position="147"/>
        <end position="168"/>
    </location>
</feature>
<feature type="transmembrane region" description="Helical" evidence="7">
    <location>
        <begin position="430"/>
        <end position="452"/>
    </location>
</feature>
<reference evidence="10 11" key="1">
    <citation type="submission" date="2022-12" db="EMBL/GenBank/DDBJ databases">
        <title>Chromosome-scale assembly of the Ensete ventricosum genome.</title>
        <authorList>
            <person name="Dussert Y."/>
            <person name="Stocks J."/>
            <person name="Wendawek A."/>
            <person name="Woldeyes F."/>
            <person name="Nichols R.A."/>
            <person name="Borrell J.S."/>
        </authorList>
    </citation>
    <scope>NUCLEOTIDE SEQUENCE [LARGE SCALE GENOMIC DNA]</scope>
    <source>
        <strain evidence="11">cv. Maze</strain>
        <tissue evidence="10">Seeds</tissue>
    </source>
</reference>
<dbReference type="SUPFAM" id="SSF103473">
    <property type="entry name" value="MFS general substrate transporter"/>
    <property type="match status" value="1"/>
</dbReference>
<keyword evidence="2 7" id="KW-0812">Transmembrane</keyword>
<feature type="domain" description="NFD4 C-terminal" evidence="9">
    <location>
        <begin position="344"/>
        <end position="553"/>
    </location>
</feature>
<organism evidence="10 11">
    <name type="scientific">Ensete ventricosum</name>
    <name type="common">Abyssinian banana</name>
    <name type="synonym">Musa ensete</name>
    <dbReference type="NCBI Taxonomy" id="4639"/>
    <lineage>
        <taxon>Eukaryota</taxon>
        <taxon>Viridiplantae</taxon>
        <taxon>Streptophyta</taxon>
        <taxon>Embryophyta</taxon>
        <taxon>Tracheophyta</taxon>
        <taxon>Spermatophyta</taxon>
        <taxon>Magnoliopsida</taxon>
        <taxon>Liliopsida</taxon>
        <taxon>Zingiberales</taxon>
        <taxon>Musaceae</taxon>
        <taxon>Ensete</taxon>
    </lineage>
</organism>
<dbReference type="Pfam" id="PF23262">
    <property type="entry name" value="NFD4_C"/>
    <property type="match status" value="1"/>
</dbReference>
<keyword evidence="3 7" id="KW-1133">Transmembrane helix</keyword>
<feature type="domain" description="Nodulin-like" evidence="8">
    <location>
        <begin position="17"/>
        <end position="265"/>
    </location>
</feature>
<comment type="subcellular location">
    <subcellularLocation>
        <location evidence="1">Membrane</location>
        <topology evidence="1">Multi-pass membrane protein</topology>
    </subcellularLocation>
</comment>
<evidence type="ECO:0000256" key="1">
    <source>
        <dbReference type="ARBA" id="ARBA00004141"/>
    </source>
</evidence>
<keyword evidence="11" id="KW-1185">Reference proteome</keyword>
<feature type="transmembrane region" description="Helical" evidence="7">
    <location>
        <begin position="326"/>
        <end position="353"/>
    </location>
</feature>
<gene>
    <name evidence="10" type="ORF">OPV22_007466</name>
</gene>
<feature type="transmembrane region" description="Helical" evidence="7">
    <location>
        <begin position="403"/>
        <end position="423"/>
    </location>
</feature>
<feature type="transmembrane region" description="Helical" evidence="7">
    <location>
        <begin position="249"/>
        <end position="267"/>
    </location>
</feature>
<dbReference type="GO" id="GO:0016020">
    <property type="term" value="C:membrane"/>
    <property type="evidence" value="ECO:0007669"/>
    <property type="project" value="UniProtKB-SubCell"/>
</dbReference>
<protein>
    <recommendedName>
        <fullName evidence="12">Nodulin-like domain-containing protein</fullName>
    </recommendedName>
</protein>